<dbReference type="Proteomes" id="UP000317158">
    <property type="component" value="Unassembled WGS sequence"/>
</dbReference>
<dbReference type="InterPro" id="IPR013785">
    <property type="entry name" value="Aldolase_TIM"/>
</dbReference>
<dbReference type="InterPro" id="IPR053190">
    <property type="entry name" value="NAPRTase-like"/>
</dbReference>
<proteinExistence type="predicted"/>
<dbReference type="PANTHER" id="PTHR43202:SF1">
    <property type="entry name" value="NICOTINATE PHOSPHORIBOSYLTRANSFERASE"/>
    <property type="match status" value="1"/>
</dbReference>
<evidence type="ECO:0000313" key="11">
    <source>
        <dbReference type="Proteomes" id="UP000317158"/>
    </source>
</evidence>
<organism evidence="10 11">
    <name type="scientific">Methanoliparum thermophilum</name>
    <dbReference type="NCBI Taxonomy" id="2491083"/>
    <lineage>
        <taxon>Archaea</taxon>
        <taxon>Methanobacteriati</taxon>
        <taxon>Methanobacteriota</taxon>
        <taxon>Candidatus Methanoliparia</taxon>
        <taxon>Candidatus Methanoliparales</taxon>
        <taxon>Candidatus Methanoliparaceae</taxon>
        <taxon>Candidatus Methanoliparum</taxon>
    </lineage>
</organism>
<dbReference type="GO" id="GO:0009435">
    <property type="term" value="P:NAD+ biosynthetic process"/>
    <property type="evidence" value="ECO:0007669"/>
    <property type="project" value="UniProtKB-UniPathway"/>
</dbReference>
<evidence type="ECO:0000256" key="3">
    <source>
        <dbReference type="ARBA" id="ARBA00022553"/>
    </source>
</evidence>
<evidence type="ECO:0000256" key="7">
    <source>
        <dbReference type="ARBA" id="ARBA00048668"/>
    </source>
</evidence>
<reference evidence="10 11" key="1">
    <citation type="journal article" date="2019" name="Nat. Microbiol.">
        <title>Wide diversity of methane and short-chain alkane metabolisms in uncultured archaea.</title>
        <authorList>
            <person name="Borrel G."/>
            <person name="Adam P.S."/>
            <person name="McKay L.J."/>
            <person name="Chen L.X."/>
            <person name="Sierra-Garcia I.N."/>
            <person name="Sieber C.M."/>
            <person name="Letourneur Q."/>
            <person name="Ghozlane A."/>
            <person name="Andersen G.L."/>
            <person name="Li W.J."/>
            <person name="Hallam S.J."/>
            <person name="Muyzer G."/>
            <person name="de Oliveira V.M."/>
            <person name="Inskeep W.P."/>
            <person name="Banfield J.F."/>
            <person name="Gribaldo S."/>
        </authorList>
    </citation>
    <scope>NUCLEOTIDE SEQUENCE [LARGE SCALE GENOMIC DNA]</scope>
    <source>
        <strain evidence="10">NM1a</strain>
    </source>
</reference>
<dbReference type="InterPro" id="IPR035809">
    <property type="entry name" value="NAPRTase_arc-type"/>
</dbReference>
<protein>
    <recommendedName>
        <fullName evidence="2">nicotinate phosphoribosyltransferase</fullName>
        <ecNumber evidence="2">6.3.4.21</ecNumber>
    </recommendedName>
</protein>
<keyword evidence="6 10" id="KW-0808">Transferase</keyword>
<dbReference type="InterPro" id="IPR022412">
    <property type="entry name" value="Quinolinate_PRibosylTrfase_N"/>
</dbReference>
<evidence type="ECO:0000313" key="10">
    <source>
        <dbReference type="EMBL" id="RZN65107.1"/>
    </source>
</evidence>
<keyword evidence="3" id="KW-0597">Phosphoprotein</keyword>
<evidence type="ECO:0000256" key="6">
    <source>
        <dbReference type="ARBA" id="ARBA00022679"/>
    </source>
</evidence>
<evidence type="ECO:0000256" key="2">
    <source>
        <dbReference type="ARBA" id="ARBA00013236"/>
    </source>
</evidence>
<dbReference type="InterPro" id="IPR007229">
    <property type="entry name" value="Nic_PRibTrfase-Fam"/>
</dbReference>
<dbReference type="AlphaFoldDB" id="A0A520KT52"/>
<dbReference type="SUPFAM" id="SSF54675">
    <property type="entry name" value="Nicotinate/Quinolinate PRTase N-terminal domain-like"/>
    <property type="match status" value="1"/>
</dbReference>
<dbReference type="GO" id="GO:0004516">
    <property type="term" value="F:nicotinate phosphoribosyltransferase activity"/>
    <property type="evidence" value="ECO:0007669"/>
    <property type="project" value="UniProtKB-EC"/>
</dbReference>
<keyword evidence="10" id="KW-0328">Glycosyltransferase</keyword>
<evidence type="ECO:0000256" key="5">
    <source>
        <dbReference type="ARBA" id="ARBA00022642"/>
    </source>
</evidence>
<dbReference type="PIRSF" id="PIRSF000484">
    <property type="entry name" value="NAPRT"/>
    <property type="match status" value="1"/>
</dbReference>
<comment type="caution">
    <text evidence="10">The sequence shown here is derived from an EMBL/GenBank/DDBJ whole genome shotgun (WGS) entry which is preliminary data.</text>
</comment>
<comment type="pathway">
    <text evidence="1">Cofactor biosynthesis; NAD(+) biosynthesis; nicotinate D-ribonucleotide from nicotinate: step 1/1.</text>
</comment>
<dbReference type="PANTHER" id="PTHR43202">
    <property type="entry name" value="NICOTINATE-NUCLEOTIDE PYROPHOSPHORYLASE"/>
    <property type="match status" value="1"/>
</dbReference>
<dbReference type="SUPFAM" id="SSF51690">
    <property type="entry name" value="Nicotinate/Quinolinate PRTase C-terminal domain-like"/>
    <property type="match status" value="1"/>
</dbReference>
<dbReference type="Gene3D" id="3.90.1170.20">
    <property type="entry name" value="Quinolinate phosphoribosyl transferase, N-terminal domain"/>
    <property type="match status" value="1"/>
</dbReference>
<name>A0A520KT52_METT2</name>
<dbReference type="EMBL" id="RXIF01000004">
    <property type="protein sequence ID" value="RZN65107.1"/>
    <property type="molecule type" value="Genomic_DNA"/>
</dbReference>
<gene>
    <name evidence="10" type="ORF">EF806_03445</name>
</gene>
<evidence type="ECO:0000259" key="9">
    <source>
        <dbReference type="Pfam" id="PF02749"/>
    </source>
</evidence>
<dbReference type="InterPro" id="IPR037128">
    <property type="entry name" value="Quinolinate_PRibosylTase_N_sf"/>
</dbReference>
<dbReference type="Pfam" id="PF02749">
    <property type="entry name" value="QRPTase_N"/>
    <property type="match status" value="1"/>
</dbReference>
<evidence type="ECO:0000259" key="8">
    <source>
        <dbReference type="Pfam" id="PF01729"/>
    </source>
</evidence>
<dbReference type="Pfam" id="PF01729">
    <property type="entry name" value="QRPTase_C"/>
    <property type="match status" value="1"/>
</dbReference>
<dbReference type="NCBIfam" id="NF006415">
    <property type="entry name" value="PRK08662.1"/>
    <property type="match status" value="1"/>
</dbReference>
<keyword evidence="5" id="KW-0662">Pyridine nucleotide biosynthesis</keyword>
<evidence type="ECO:0000256" key="4">
    <source>
        <dbReference type="ARBA" id="ARBA00022598"/>
    </source>
</evidence>
<feature type="domain" description="Quinolinate phosphoribosyl transferase C-terminal" evidence="8">
    <location>
        <begin position="114"/>
        <end position="302"/>
    </location>
</feature>
<accession>A0A520KT52</accession>
<keyword evidence="4 10" id="KW-0436">Ligase</keyword>
<dbReference type="Gene3D" id="3.20.20.70">
    <property type="entry name" value="Aldolase class I"/>
    <property type="match status" value="1"/>
</dbReference>
<feature type="domain" description="Quinolinate phosphoribosyl transferase N-terminal" evidence="9">
    <location>
        <begin position="21"/>
        <end position="112"/>
    </location>
</feature>
<sequence length="387" mass="43143">MAEKKFLIVDSEDIKKGLATDIYFLRTEDILNTKKINPTVVAEVTVSSIKDWAVLAGLEDVVNLLEGLPVDVYAMDEGSIFYSREPVLRIEGKYLDFARYETSLLGFLCHESGIATKAARIKYTAGDRKVISFGTRRQHPALATVVERSAIIGGTDGISNVIASKSIGKEAAGTIPHSLIIIMGDQIEAWKAFDEVISQEVPRICLIDTYYDEKTEAIMAAETLKDRLKLVRLDTPASRRGNFKEIIKEVRWELDIRGFKNVGIFVTGGIDEDDILELKDIVEVFGVGTAIAGAKPIDFALDIVEVEGKPVAKRGKYGGKKQVYRDWNTLEDKVLPDKEKTDGDPLLKPIIKDGKILREYSINDARELLLKELKIIRKLKKVSDKLS</sequence>
<dbReference type="EC" id="6.3.4.21" evidence="2"/>
<evidence type="ECO:0000256" key="1">
    <source>
        <dbReference type="ARBA" id="ARBA00004952"/>
    </source>
</evidence>
<dbReference type="GO" id="GO:0004514">
    <property type="term" value="F:nicotinate-nucleotide diphosphorylase (carboxylating) activity"/>
    <property type="evidence" value="ECO:0007669"/>
    <property type="project" value="InterPro"/>
</dbReference>
<dbReference type="InterPro" id="IPR036068">
    <property type="entry name" value="Nicotinate_pribotase-like_C"/>
</dbReference>
<dbReference type="UniPathway" id="UPA00253">
    <property type="reaction ID" value="UER00457"/>
</dbReference>
<dbReference type="InterPro" id="IPR002638">
    <property type="entry name" value="Quinolinate_PRibosylTrfase_C"/>
</dbReference>
<dbReference type="CDD" id="cd01571">
    <property type="entry name" value="NAPRTase_B"/>
    <property type="match status" value="1"/>
</dbReference>
<comment type="catalytic activity">
    <reaction evidence="7">
        <text>5-phospho-alpha-D-ribose 1-diphosphate + nicotinate + ATP + H2O = nicotinate beta-D-ribonucleotide + ADP + phosphate + diphosphate</text>
        <dbReference type="Rhea" id="RHEA:36163"/>
        <dbReference type="ChEBI" id="CHEBI:15377"/>
        <dbReference type="ChEBI" id="CHEBI:30616"/>
        <dbReference type="ChEBI" id="CHEBI:32544"/>
        <dbReference type="ChEBI" id="CHEBI:33019"/>
        <dbReference type="ChEBI" id="CHEBI:43474"/>
        <dbReference type="ChEBI" id="CHEBI:57502"/>
        <dbReference type="ChEBI" id="CHEBI:58017"/>
        <dbReference type="ChEBI" id="CHEBI:456216"/>
        <dbReference type="EC" id="6.3.4.21"/>
    </reaction>
</comment>